<evidence type="ECO:0000259" key="11">
    <source>
        <dbReference type="PROSITE" id="PS51755"/>
    </source>
</evidence>
<evidence type="ECO:0000256" key="4">
    <source>
        <dbReference type="ARBA" id="ARBA00023015"/>
    </source>
</evidence>
<dbReference type="SUPFAM" id="SSF52172">
    <property type="entry name" value="CheY-like"/>
    <property type="match status" value="1"/>
</dbReference>
<dbReference type="PATRIC" id="fig|1379739.3.peg.981"/>
<dbReference type="Proteomes" id="UP000032250">
    <property type="component" value="Unassembled WGS sequence"/>
</dbReference>
<evidence type="ECO:0000256" key="7">
    <source>
        <dbReference type="ARBA" id="ARBA00024867"/>
    </source>
</evidence>
<dbReference type="SMART" id="SM00862">
    <property type="entry name" value="Trans_reg_C"/>
    <property type="match status" value="1"/>
</dbReference>
<feature type="modified residue" description="4-aspartylphosphate" evidence="8">
    <location>
        <position position="52"/>
    </location>
</feature>
<keyword evidence="5 9" id="KW-0238">DNA-binding</keyword>
<dbReference type="SUPFAM" id="SSF46894">
    <property type="entry name" value="C-terminal effector domain of the bipartite response regulators"/>
    <property type="match status" value="1"/>
</dbReference>
<dbReference type="InterPro" id="IPR016032">
    <property type="entry name" value="Sig_transdc_resp-reg_C-effctor"/>
</dbReference>
<dbReference type="OrthoDB" id="9778712at2"/>
<comment type="caution">
    <text evidence="12">The sequence shown here is derived from an EMBL/GenBank/DDBJ whole genome shotgun (WGS) entry which is preliminary data.</text>
</comment>
<dbReference type="PANTHER" id="PTHR48111:SF40">
    <property type="entry name" value="PHOSPHATE REGULON TRANSCRIPTIONAL REGULATORY PROTEIN PHOB"/>
    <property type="match status" value="1"/>
</dbReference>
<dbReference type="PANTHER" id="PTHR48111">
    <property type="entry name" value="REGULATOR OF RPOS"/>
    <property type="match status" value="1"/>
</dbReference>
<keyword evidence="3" id="KW-0902">Two-component regulatory system</keyword>
<dbReference type="PROSITE" id="PS51755">
    <property type="entry name" value="OMPR_PHOB"/>
    <property type="match status" value="1"/>
</dbReference>
<dbReference type="InterPro" id="IPR001789">
    <property type="entry name" value="Sig_transdc_resp-reg_receiver"/>
</dbReference>
<comment type="function">
    <text evidence="7">May play the central regulatory role in sporulation. It may be an element of the effector pathway responsible for the activation of sporulation genes in response to nutritional stress. Spo0A may act in concert with spo0H (a sigma factor) to control the expression of some genes that are critical to the sporulation process.</text>
</comment>
<dbReference type="InterPro" id="IPR011006">
    <property type="entry name" value="CheY-like_superfamily"/>
</dbReference>
<evidence type="ECO:0000256" key="3">
    <source>
        <dbReference type="ARBA" id="ARBA00023012"/>
    </source>
</evidence>
<name>A0A0D1AHN7_CLOBO</name>
<dbReference type="InterPro" id="IPR039420">
    <property type="entry name" value="WalR-like"/>
</dbReference>
<dbReference type="FunFam" id="3.40.50.2300:FF:000001">
    <property type="entry name" value="DNA-binding response regulator PhoB"/>
    <property type="match status" value="1"/>
</dbReference>
<feature type="DNA-binding region" description="OmpR/PhoB-type" evidence="9">
    <location>
        <begin position="122"/>
        <end position="217"/>
    </location>
</feature>
<keyword evidence="4" id="KW-0805">Transcription regulation</keyword>
<keyword evidence="6" id="KW-0804">Transcription</keyword>
<dbReference type="GO" id="GO:0000156">
    <property type="term" value="F:phosphorelay response regulator activity"/>
    <property type="evidence" value="ECO:0007669"/>
    <property type="project" value="TreeGrafter"/>
</dbReference>
<dbReference type="Gene3D" id="6.10.250.690">
    <property type="match status" value="1"/>
</dbReference>
<dbReference type="GO" id="GO:0006355">
    <property type="term" value="P:regulation of DNA-templated transcription"/>
    <property type="evidence" value="ECO:0007669"/>
    <property type="project" value="InterPro"/>
</dbReference>
<evidence type="ECO:0000259" key="10">
    <source>
        <dbReference type="PROSITE" id="PS50110"/>
    </source>
</evidence>
<protein>
    <recommendedName>
        <fullName evidence="1">Stage 0 sporulation protein A homolog</fullName>
    </recommendedName>
</protein>
<reference evidence="12 13" key="1">
    <citation type="submission" date="2014-06" db="EMBL/GenBank/DDBJ databases">
        <title>Genome characterization of distinct group I Clostridium botulinum lineages.</title>
        <authorList>
            <person name="Giordani F."/>
            <person name="Anselmo A."/>
            <person name="Fillo S."/>
            <person name="Palozzi A.M."/>
            <person name="Fortunato A."/>
            <person name="Gentile B."/>
            <person name="Ciammaruconi A."/>
            <person name="Anniballi F."/>
            <person name="De Medici D."/>
            <person name="Lista F."/>
        </authorList>
    </citation>
    <scope>NUCLEOTIDE SEQUENCE [LARGE SCALE GENOMIC DNA]</scope>
    <source>
        <strain evidence="12 13">B2 450</strain>
    </source>
</reference>
<dbReference type="InterPro" id="IPR036388">
    <property type="entry name" value="WH-like_DNA-bd_sf"/>
</dbReference>
<dbReference type="AlphaFoldDB" id="A0A0D1AHN7"/>
<dbReference type="CDD" id="cd00383">
    <property type="entry name" value="trans_reg_C"/>
    <property type="match status" value="1"/>
</dbReference>
<dbReference type="Pfam" id="PF00072">
    <property type="entry name" value="Response_reg"/>
    <property type="match status" value="1"/>
</dbReference>
<evidence type="ECO:0000256" key="1">
    <source>
        <dbReference type="ARBA" id="ARBA00018672"/>
    </source>
</evidence>
<dbReference type="SMART" id="SM00448">
    <property type="entry name" value="REC"/>
    <property type="match status" value="1"/>
</dbReference>
<sequence>MKKVLVVEDQIAIRELIAINLEMAGYEVIEASDGEMAVNYIENTYFDIILLDIMLPKLDGFSIISKIKGKGIPVIFVTAKDDVLDRVKGLKLGADDYITKPFESIELLARIEAVLRRCGKIEEVIKLKHLDIFPEQRLIKSKGEIIDITLKEYELLMLFIKNKNIALSREQILERVWGYDYFGETRTVDIHVLRIREKLNLKDCIKTVYKVGYRLED</sequence>
<evidence type="ECO:0000256" key="5">
    <source>
        <dbReference type="ARBA" id="ARBA00023125"/>
    </source>
</evidence>
<dbReference type="GO" id="GO:0032993">
    <property type="term" value="C:protein-DNA complex"/>
    <property type="evidence" value="ECO:0007669"/>
    <property type="project" value="TreeGrafter"/>
</dbReference>
<dbReference type="HOGENOM" id="CLU_000445_30_3_9"/>
<gene>
    <name evidence="12" type="ORF">N495_03345</name>
</gene>
<evidence type="ECO:0000256" key="9">
    <source>
        <dbReference type="PROSITE-ProRule" id="PRU01091"/>
    </source>
</evidence>
<evidence type="ECO:0000313" key="12">
    <source>
        <dbReference type="EMBL" id="KIS22659.1"/>
    </source>
</evidence>
<dbReference type="RefSeq" id="WP_003488692.1">
    <property type="nucleotide sequence ID" value="NZ_JXSU01000007.1"/>
</dbReference>
<dbReference type="GO" id="GO:0000976">
    <property type="term" value="F:transcription cis-regulatory region binding"/>
    <property type="evidence" value="ECO:0007669"/>
    <property type="project" value="TreeGrafter"/>
</dbReference>
<keyword evidence="2 8" id="KW-0597">Phosphoprotein</keyword>
<evidence type="ECO:0000256" key="6">
    <source>
        <dbReference type="ARBA" id="ARBA00023163"/>
    </source>
</evidence>
<evidence type="ECO:0000256" key="8">
    <source>
        <dbReference type="PROSITE-ProRule" id="PRU00169"/>
    </source>
</evidence>
<dbReference type="Pfam" id="PF00486">
    <property type="entry name" value="Trans_reg_C"/>
    <property type="match status" value="1"/>
</dbReference>
<feature type="domain" description="Response regulatory" evidence="10">
    <location>
        <begin position="3"/>
        <end position="115"/>
    </location>
</feature>
<organism evidence="12 13">
    <name type="scientific">Clostridium botulinum B2 450</name>
    <dbReference type="NCBI Taxonomy" id="1379739"/>
    <lineage>
        <taxon>Bacteria</taxon>
        <taxon>Bacillati</taxon>
        <taxon>Bacillota</taxon>
        <taxon>Clostridia</taxon>
        <taxon>Eubacteriales</taxon>
        <taxon>Clostridiaceae</taxon>
        <taxon>Clostridium</taxon>
    </lineage>
</organism>
<dbReference type="Gene3D" id="3.40.50.2300">
    <property type="match status" value="1"/>
</dbReference>
<dbReference type="Gene3D" id="1.10.10.10">
    <property type="entry name" value="Winged helix-like DNA-binding domain superfamily/Winged helix DNA-binding domain"/>
    <property type="match status" value="1"/>
</dbReference>
<proteinExistence type="predicted"/>
<dbReference type="PROSITE" id="PS50110">
    <property type="entry name" value="RESPONSE_REGULATORY"/>
    <property type="match status" value="1"/>
</dbReference>
<dbReference type="InterPro" id="IPR001867">
    <property type="entry name" value="OmpR/PhoB-type_DNA-bd"/>
</dbReference>
<evidence type="ECO:0000313" key="13">
    <source>
        <dbReference type="Proteomes" id="UP000032250"/>
    </source>
</evidence>
<accession>A0A0D1AHN7</accession>
<dbReference type="EMBL" id="JXSU01000007">
    <property type="protein sequence ID" value="KIS22659.1"/>
    <property type="molecule type" value="Genomic_DNA"/>
</dbReference>
<dbReference type="GO" id="GO:0005829">
    <property type="term" value="C:cytosol"/>
    <property type="evidence" value="ECO:0007669"/>
    <property type="project" value="TreeGrafter"/>
</dbReference>
<feature type="domain" description="OmpR/PhoB-type" evidence="11">
    <location>
        <begin position="122"/>
        <end position="217"/>
    </location>
</feature>
<evidence type="ECO:0000256" key="2">
    <source>
        <dbReference type="ARBA" id="ARBA00022553"/>
    </source>
</evidence>